<dbReference type="EMBL" id="CAJVPV010001722">
    <property type="protein sequence ID" value="CAG8506476.1"/>
    <property type="molecule type" value="Genomic_DNA"/>
</dbReference>
<keyword evidence="1" id="KW-0175">Coiled coil</keyword>
<feature type="region of interest" description="Disordered" evidence="2">
    <location>
        <begin position="232"/>
        <end position="329"/>
    </location>
</feature>
<feature type="compositionally biased region" description="Basic and acidic residues" evidence="2">
    <location>
        <begin position="149"/>
        <end position="171"/>
    </location>
</feature>
<dbReference type="AlphaFoldDB" id="A0A9N8ZSD0"/>
<protein>
    <submittedName>
        <fullName evidence="3">13959_t:CDS:1</fullName>
    </submittedName>
</protein>
<accession>A0A9N8ZSD0</accession>
<evidence type="ECO:0000256" key="1">
    <source>
        <dbReference type="SAM" id="Coils"/>
    </source>
</evidence>
<feature type="compositionally biased region" description="Basic and acidic residues" evidence="2">
    <location>
        <begin position="259"/>
        <end position="271"/>
    </location>
</feature>
<gene>
    <name evidence="3" type="ORF">AMORRO_LOCUS3514</name>
</gene>
<evidence type="ECO:0000313" key="3">
    <source>
        <dbReference type="EMBL" id="CAG8506476.1"/>
    </source>
</evidence>
<feature type="region of interest" description="Disordered" evidence="2">
    <location>
        <begin position="149"/>
        <end position="219"/>
    </location>
</feature>
<evidence type="ECO:0000256" key="2">
    <source>
        <dbReference type="SAM" id="MobiDB-lite"/>
    </source>
</evidence>
<feature type="compositionally biased region" description="Acidic residues" evidence="2">
    <location>
        <begin position="272"/>
        <end position="281"/>
    </location>
</feature>
<reference evidence="3" key="1">
    <citation type="submission" date="2021-06" db="EMBL/GenBank/DDBJ databases">
        <authorList>
            <person name="Kallberg Y."/>
            <person name="Tangrot J."/>
            <person name="Rosling A."/>
        </authorList>
    </citation>
    <scope>NUCLEOTIDE SEQUENCE</scope>
    <source>
        <strain evidence="3">CL551</strain>
    </source>
</reference>
<feature type="compositionally biased region" description="Basic and acidic residues" evidence="2">
    <location>
        <begin position="239"/>
        <end position="251"/>
    </location>
</feature>
<keyword evidence="4" id="KW-1185">Reference proteome</keyword>
<evidence type="ECO:0000313" key="4">
    <source>
        <dbReference type="Proteomes" id="UP000789342"/>
    </source>
</evidence>
<name>A0A9N8ZSD0_9GLOM</name>
<comment type="caution">
    <text evidence="3">The sequence shown here is derived from an EMBL/GenBank/DDBJ whole genome shotgun (WGS) entry which is preliminary data.</text>
</comment>
<dbReference type="Proteomes" id="UP000789342">
    <property type="component" value="Unassembled WGS sequence"/>
</dbReference>
<feature type="coiled-coil region" evidence="1">
    <location>
        <begin position="89"/>
        <end position="116"/>
    </location>
</feature>
<proteinExistence type="predicted"/>
<sequence length="329" mass="37511">MSTANKTQNVPGPDLPSPRLKMCEDNFLPLITNEDRPAEFAKIRGCSQARSDIKKLYQDYNSLVEIHEQGSVLTREKLEKYIEIADQVIKMNELTLEELNKKHELLKNSRKESIERSGKNLGSREDILEGNIEMESERSEIGENSYDERKFGDEMIGSNEERTKSINENHRGNGVGKKIPNQGDVPENGDKQVSKSRHKVRSNEKGEENYGVGSSKTDYAVEGIKDGAEIIKKNNSMNGKDDKVGYAKENDGLGWSDEVNARFDENEGRNEDDWESEDIDDYKEIPNVKKGGYGGNVKENKNSRNRYNHGRSYARNGNNNRRRNFDNRN</sequence>
<organism evidence="3 4">
    <name type="scientific">Acaulospora morrowiae</name>
    <dbReference type="NCBI Taxonomy" id="94023"/>
    <lineage>
        <taxon>Eukaryota</taxon>
        <taxon>Fungi</taxon>
        <taxon>Fungi incertae sedis</taxon>
        <taxon>Mucoromycota</taxon>
        <taxon>Glomeromycotina</taxon>
        <taxon>Glomeromycetes</taxon>
        <taxon>Diversisporales</taxon>
        <taxon>Acaulosporaceae</taxon>
        <taxon>Acaulospora</taxon>
    </lineage>
</organism>